<dbReference type="EMBL" id="PEDL01000016">
    <property type="protein sequence ID" value="PHV69902.1"/>
    <property type="molecule type" value="Genomic_DNA"/>
</dbReference>
<organism evidence="1 2">
    <name type="scientific">Sporanaerobium hydrogeniformans</name>
    <dbReference type="NCBI Taxonomy" id="3072179"/>
    <lineage>
        <taxon>Bacteria</taxon>
        <taxon>Bacillati</taxon>
        <taxon>Bacillota</taxon>
        <taxon>Clostridia</taxon>
        <taxon>Lachnospirales</taxon>
        <taxon>Lachnospiraceae</taxon>
        <taxon>Sporanaerobium</taxon>
    </lineage>
</organism>
<protein>
    <submittedName>
        <fullName evidence="1">GntR family transcriptional regulator</fullName>
    </submittedName>
</protein>
<keyword evidence="2" id="KW-1185">Reference proteome</keyword>
<comment type="caution">
    <text evidence="1">The sequence shown here is derived from an EMBL/GenBank/DDBJ whole genome shotgun (WGS) entry which is preliminary data.</text>
</comment>
<reference evidence="1" key="1">
    <citation type="submission" date="2017-10" db="EMBL/GenBank/DDBJ databases">
        <title>Genome sequence of cellulolytic Lachnospiraceae bacterium XHS1971 isolated from hotspring sediment.</title>
        <authorList>
            <person name="Vasudevan G."/>
            <person name="Joshi A.J."/>
            <person name="Hivarkar S."/>
            <person name="Lanjekar V.B."/>
            <person name="Dhakephalkar P.K."/>
            <person name="Dagar S."/>
        </authorList>
    </citation>
    <scope>NUCLEOTIDE SEQUENCE</scope>
    <source>
        <strain evidence="1">XHS1971</strain>
    </source>
</reference>
<proteinExistence type="predicted"/>
<name>A0AC61DBD4_9FIRM</name>
<evidence type="ECO:0000313" key="1">
    <source>
        <dbReference type="EMBL" id="PHV69902.1"/>
    </source>
</evidence>
<dbReference type="Proteomes" id="UP000224460">
    <property type="component" value="Unassembled WGS sequence"/>
</dbReference>
<evidence type="ECO:0000313" key="2">
    <source>
        <dbReference type="Proteomes" id="UP000224460"/>
    </source>
</evidence>
<accession>A0AC61DBD4</accession>
<gene>
    <name evidence="1" type="ORF">CS063_13020</name>
</gene>
<sequence>MNNVVTPPVYAQIAHDIANRIASGELKENTKILGRSVMSSEYGVSPETIRRSFKLLADMKIVEVQKNSGVVVISKEKAKDYMINFKRVNDYEILKKQLEDLTEKRNKLNEQIEEIINQMFRLNKKSNYEAVIHQFEVTIPRESWIIGKTINEVMFWQNTHGTVLAIKRNNRLIMSPGPYAVFEEGDVFIVTGEEGVEKRIEKFISQK</sequence>